<proteinExistence type="predicted"/>
<reference evidence="7" key="1">
    <citation type="submission" date="2018-05" db="EMBL/GenBank/DDBJ databases">
        <authorList>
            <person name="Lanie J.A."/>
            <person name="Ng W.-L."/>
            <person name="Kazmierczak K.M."/>
            <person name="Andrzejewski T.M."/>
            <person name="Davidsen T.M."/>
            <person name="Wayne K.J."/>
            <person name="Tettelin H."/>
            <person name="Glass J.I."/>
            <person name="Rusch D."/>
            <person name="Podicherti R."/>
            <person name="Tsui H.-C.T."/>
            <person name="Winkler M.E."/>
        </authorList>
    </citation>
    <scope>NUCLEOTIDE SEQUENCE</scope>
</reference>
<evidence type="ECO:0000256" key="3">
    <source>
        <dbReference type="ARBA" id="ARBA00022692"/>
    </source>
</evidence>
<dbReference type="Pfam" id="PF02472">
    <property type="entry name" value="ExbD"/>
    <property type="match status" value="1"/>
</dbReference>
<evidence type="ECO:0000256" key="4">
    <source>
        <dbReference type="ARBA" id="ARBA00022989"/>
    </source>
</evidence>
<evidence type="ECO:0000256" key="2">
    <source>
        <dbReference type="ARBA" id="ARBA00022475"/>
    </source>
</evidence>
<accession>A0A382M0B0</accession>
<keyword evidence="2" id="KW-1003">Cell membrane</keyword>
<dbReference type="InterPro" id="IPR003400">
    <property type="entry name" value="ExbD"/>
</dbReference>
<sequence>MMRFRRAGRGRDLRLMADINVTSLVDVAFTLLVIFIITAPILQGGIEVEVPETEVSSLTVDDRTLIVTVDRDGVIYLAETPVDRAEFVQSFSQLVSGGSVDKVWIKGDSLATWGSGVDVMATVASSGIPFSVVAEQRPRR</sequence>
<gene>
    <name evidence="7" type="ORF">METZ01_LOCUS295094</name>
</gene>
<dbReference type="PANTHER" id="PTHR30558">
    <property type="entry name" value="EXBD MEMBRANE COMPONENT OF PMF-DRIVEN MACROMOLECULE IMPORT SYSTEM"/>
    <property type="match status" value="1"/>
</dbReference>
<evidence type="ECO:0000256" key="6">
    <source>
        <dbReference type="SAM" id="Phobius"/>
    </source>
</evidence>
<evidence type="ECO:0000256" key="1">
    <source>
        <dbReference type="ARBA" id="ARBA00004162"/>
    </source>
</evidence>
<name>A0A382M0B0_9ZZZZ</name>
<evidence type="ECO:0008006" key="8">
    <source>
        <dbReference type="Google" id="ProtNLM"/>
    </source>
</evidence>
<evidence type="ECO:0000313" key="7">
    <source>
        <dbReference type="EMBL" id="SVC42240.1"/>
    </source>
</evidence>
<dbReference type="Gene3D" id="3.30.420.270">
    <property type="match status" value="1"/>
</dbReference>
<dbReference type="EMBL" id="UINC01090363">
    <property type="protein sequence ID" value="SVC42240.1"/>
    <property type="molecule type" value="Genomic_DNA"/>
</dbReference>
<dbReference type="PANTHER" id="PTHR30558:SF7">
    <property type="entry name" value="TOL-PAL SYSTEM PROTEIN TOLR"/>
    <property type="match status" value="1"/>
</dbReference>
<dbReference type="GO" id="GO:0022857">
    <property type="term" value="F:transmembrane transporter activity"/>
    <property type="evidence" value="ECO:0007669"/>
    <property type="project" value="InterPro"/>
</dbReference>
<evidence type="ECO:0000256" key="5">
    <source>
        <dbReference type="ARBA" id="ARBA00023136"/>
    </source>
</evidence>
<dbReference type="GO" id="GO:0005886">
    <property type="term" value="C:plasma membrane"/>
    <property type="evidence" value="ECO:0007669"/>
    <property type="project" value="UniProtKB-SubCell"/>
</dbReference>
<comment type="subcellular location">
    <subcellularLocation>
        <location evidence="1">Cell membrane</location>
        <topology evidence="1">Single-pass membrane protein</topology>
    </subcellularLocation>
</comment>
<feature type="transmembrane region" description="Helical" evidence="6">
    <location>
        <begin position="21"/>
        <end position="42"/>
    </location>
</feature>
<keyword evidence="5 6" id="KW-0472">Membrane</keyword>
<keyword evidence="3 6" id="KW-0812">Transmembrane</keyword>
<keyword evidence="4 6" id="KW-1133">Transmembrane helix</keyword>
<organism evidence="7">
    <name type="scientific">marine metagenome</name>
    <dbReference type="NCBI Taxonomy" id="408172"/>
    <lineage>
        <taxon>unclassified sequences</taxon>
        <taxon>metagenomes</taxon>
        <taxon>ecological metagenomes</taxon>
    </lineage>
</organism>
<dbReference type="AlphaFoldDB" id="A0A382M0B0"/>
<protein>
    <recommendedName>
        <fullName evidence="8">Biopolymer transport protein ExbD/TolR</fullName>
    </recommendedName>
</protein>